<name>A0A1H3E3C3_9RHOB</name>
<gene>
    <name evidence="2" type="ORF">SAMN05444336_10951</name>
</gene>
<dbReference type="InterPro" id="IPR001509">
    <property type="entry name" value="Epimerase_deHydtase"/>
</dbReference>
<dbReference type="InterPro" id="IPR036291">
    <property type="entry name" value="NAD(P)-bd_dom_sf"/>
</dbReference>
<dbReference type="PANTHER" id="PTHR12126">
    <property type="entry name" value="NADH-UBIQUINONE OXIDOREDUCTASE 39 KDA SUBUNIT-RELATED"/>
    <property type="match status" value="1"/>
</dbReference>
<dbReference type="Pfam" id="PF01370">
    <property type="entry name" value="Epimerase"/>
    <property type="match status" value="1"/>
</dbReference>
<proteinExistence type="predicted"/>
<dbReference type="AlphaFoldDB" id="A0A1H3E3C3"/>
<organism evidence="2 3">
    <name type="scientific">Albimonas donghaensis</name>
    <dbReference type="NCBI Taxonomy" id="356660"/>
    <lineage>
        <taxon>Bacteria</taxon>
        <taxon>Pseudomonadati</taxon>
        <taxon>Pseudomonadota</taxon>
        <taxon>Alphaproteobacteria</taxon>
        <taxon>Rhodobacterales</taxon>
        <taxon>Paracoccaceae</taxon>
        <taxon>Albimonas</taxon>
    </lineage>
</organism>
<dbReference type="Proteomes" id="UP000199118">
    <property type="component" value="Unassembled WGS sequence"/>
</dbReference>
<evidence type="ECO:0000313" key="2">
    <source>
        <dbReference type="EMBL" id="SDX73156.1"/>
    </source>
</evidence>
<dbReference type="RefSeq" id="WP_092684414.1">
    <property type="nucleotide sequence ID" value="NZ_FNMZ01000009.1"/>
</dbReference>
<dbReference type="GO" id="GO:0044877">
    <property type="term" value="F:protein-containing complex binding"/>
    <property type="evidence" value="ECO:0007669"/>
    <property type="project" value="TreeGrafter"/>
</dbReference>
<evidence type="ECO:0000313" key="3">
    <source>
        <dbReference type="Proteomes" id="UP000199118"/>
    </source>
</evidence>
<keyword evidence="3" id="KW-1185">Reference proteome</keyword>
<reference evidence="2 3" key="1">
    <citation type="submission" date="2016-10" db="EMBL/GenBank/DDBJ databases">
        <authorList>
            <person name="de Groot N.N."/>
        </authorList>
    </citation>
    <scope>NUCLEOTIDE SEQUENCE [LARGE SCALE GENOMIC DNA]</scope>
    <source>
        <strain evidence="2 3">DSM 17890</strain>
    </source>
</reference>
<dbReference type="SUPFAM" id="SSF51735">
    <property type="entry name" value="NAD(P)-binding Rossmann-fold domains"/>
    <property type="match status" value="1"/>
</dbReference>
<sequence length="331" mass="34465">MTEPAPLVTIFGASGFVGRHIAQRMARRGWRIRAAVRRPNEALFLKPYGDVGQVEPIQANIRDDASVARAVAGADVVINCIGIMAQAGPQTFDSVQAEGAARVAKAAAAAGVSRLVHVSALGADADSASAYARAKAAGEAAILDAFPSASILRPSVIFGPEDEFFNRFAGMAKMGPVLPITGGGAKFQPVYVGDVADAAAKLAAGEAAPGLYELGGPEVATLRDLIGKLLKIIRRRRLVVDMPAGLARIPAKLLGVAQMLTGGLFVNDLLTEDQIALLASDNVVSDGARGLSDLGIAPTAMEAVIETYLYAHRPQGQYSRLTESARNLRGA</sequence>
<feature type="domain" description="NAD-dependent epimerase/dehydratase" evidence="1">
    <location>
        <begin position="8"/>
        <end position="213"/>
    </location>
</feature>
<dbReference type="PANTHER" id="PTHR12126:SF11">
    <property type="entry name" value="NADH DEHYDROGENASE [UBIQUINONE] 1 ALPHA SUBCOMPLEX SUBUNIT 9, MITOCHONDRIAL"/>
    <property type="match status" value="1"/>
</dbReference>
<dbReference type="Gene3D" id="3.40.50.720">
    <property type="entry name" value="NAD(P)-binding Rossmann-like Domain"/>
    <property type="match status" value="1"/>
</dbReference>
<protein>
    <submittedName>
        <fullName evidence="2">NADH dehydrogenase</fullName>
    </submittedName>
</protein>
<dbReference type="InterPro" id="IPR051207">
    <property type="entry name" value="ComplexI_NDUFA9_subunit"/>
</dbReference>
<accession>A0A1H3E3C3</accession>
<dbReference type="STRING" id="356660.SAMN05444336_10951"/>
<dbReference type="FunFam" id="3.40.50.720:FF:000702">
    <property type="entry name" value="NADH dehydrogenase (Ubiquinone)"/>
    <property type="match status" value="1"/>
</dbReference>
<evidence type="ECO:0000259" key="1">
    <source>
        <dbReference type="Pfam" id="PF01370"/>
    </source>
</evidence>
<dbReference type="OrthoDB" id="9776313at2"/>
<dbReference type="CDD" id="cd05271">
    <property type="entry name" value="NDUFA9_like_SDR_a"/>
    <property type="match status" value="1"/>
</dbReference>
<dbReference type="EMBL" id="FNMZ01000009">
    <property type="protein sequence ID" value="SDX73156.1"/>
    <property type="molecule type" value="Genomic_DNA"/>
</dbReference>